<reference evidence="10 11" key="1">
    <citation type="submission" date="2018-05" db="EMBL/GenBank/DDBJ databases">
        <title>Reference genomes for bee gut microbiota database.</title>
        <authorList>
            <person name="Ellegaard K.M."/>
        </authorList>
    </citation>
    <scope>NUCLEOTIDE SEQUENCE [LARGE SCALE GENOMIC DNA]</scope>
    <source>
        <strain evidence="10 11">ESL0184</strain>
    </source>
</reference>
<keyword evidence="11" id="KW-1185">Reference proteome</keyword>
<dbReference type="Pfam" id="PF00005">
    <property type="entry name" value="ABC_tran"/>
    <property type="match status" value="1"/>
</dbReference>
<dbReference type="InterPro" id="IPR027417">
    <property type="entry name" value="P-loop_NTPase"/>
</dbReference>
<feature type="domain" description="ABC transporter" evidence="9">
    <location>
        <begin position="4"/>
        <end position="245"/>
    </location>
</feature>
<comment type="similarity">
    <text evidence="2">Belongs to the ABC transporter superfamily.</text>
</comment>
<dbReference type="InterPro" id="IPR003439">
    <property type="entry name" value="ABC_transporter-like_ATP-bd"/>
</dbReference>
<keyword evidence="7" id="KW-1278">Translocase</keyword>
<keyword evidence="8" id="KW-0472">Membrane</keyword>
<dbReference type="GO" id="GO:0005524">
    <property type="term" value="F:ATP binding"/>
    <property type="evidence" value="ECO:0007669"/>
    <property type="project" value="UniProtKB-KW"/>
</dbReference>
<evidence type="ECO:0000256" key="3">
    <source>
        <dbReference type="ARBA" id="ARBA00022448"/>
    </source>
</evidence>
<comment type="subcellular location">
    <subcellularLocation>
        <location evidence="1">Cell membrane</location>
        <topology evidence="1">Peripheral membrane protein</topology>
    </subcellularLocation>
</comment>
<dbReference type="Gene3D" id="3.40.50.300">
    <property type="entry name" value="P-loop containing nucleotide triphosphate hydrolases"/>
    <property type="match status" value="1"/>
</dbReference>
<comment type="caution">
    <text evidence="10">The sequence shown here is derived from an EMBL/GenBank/DDBJ whole genome shotgun (WGS) entry which is preliminary data.</text>
</comment>
<dbReference type="EMBL" id="QGLG01000002">
    <property type="protein sequence ID" value="PXY85120.1"/>
    <property type="molecule type" value="Genomic_DNA"/>
</dbReference>
<accession>A0ABX5N1W6</accession>
<dbReference type="PANTHER" id="PTHR43553">
    <property type="entry name" value="HEAVY METAL TRANSPORTER"/>
    <property type="match status" value="1"/>
</dbReference>
<evidence type="ECO:0000256" key="8">
    <source>
        <dbReference type="ARBA" id="ARBA00023136"/>
    </source>
</evidence>
<proteinExistence type="inferred from homology"/>
<dbReference type="PROSITE" id="PS50893">
    <property type="entry name" value="ABC_TRANSPORTER_2"/>
    <property type="match status" value="1"/>
</dbReference>
<keyword evidence="6 10" id="KW-0067">ATP-binding</keyword>
<protein>
    <submittedName>
        <fullName evidence="10">ABC transporter ATP-binding protein</fullName>
    </submittedName>
</protein>
<evidence type="ECO:0000313" key="11">
    <source>
        <dbReference type="Proteomes" id="UP000247698"/>
    </source>
</evidence>
<keyword evidence="4" id="KW-1003">Cell membrane</keyword>
<dbReference type="RefSeq" id="WP_110446533.1">
    <property type="nucleotide sequence ID" value="NZ_QGLG01000002.1"/>
</dbReference>
<evidence type="ECO:0000256" key="4">
    <source>
        <dbReference type="ARBA" id="ARBA00022475"/>
    </source>
</evidence>
<keyword evidence="3" id="KW-0813">Transport</keyword>
<gene>
    <name evidence="10" type="ORF">DK873_08280</name>
</gene>
<evidence type="ECO:0000256" key="1">
    <source>
        <dbReference type="ARBA" id="ARBA00004202"/>
    </source>
</evidence>
<evidence type="ECO:0000256" key="7">
    <source>
        <dbReference type="ARBA" id="ARBA00022967"/>
    </source>
</evidence>
<dbReference type="Proteomes" id="UP000247698">
    <property type="component" value="Unassembled WGS sequence"/>
</dbReference>
<dbReference type="SMART" id="SM00382">
    <property type="entry name" value="AAA"/>
    <property type="match status" value="1"/>
</dbReference>
<evidence type="ECO:0000256" key="5">
    <source>
        <dbReference type="ARBA" id="ARBA00022741"/>
    </source>
</evidence>
<sequence>MSLIELQHINYRYPLTSDLTIKDLSLKVEPGEVLGVIGSNGSGKTTVCNIMRGFIPAFYKGELEGKVIFEDKPLDTSNLGRLAQKIGYAFQNPFTQITGVKYTVYDEIGYGLENLSVPREEANEKVEQVIKLLNLEKIRNQNPYDLSGGQKQMVALASVIVLDPELIILDEPTSQLDPSSTLAVYNIVKNLKKQGKTIIIVDHKVDLLAQVCDEIAVIQDGQLVVKGETHHVFSDEKVVAAGGQIPEVSAFYLKKYPKSKQVPVTVDEAYEMLKEAKA</sequence>
<organism evidence="10 11">
    <name type="scientific">Lactobacillus melliventris</name>
    <dbReference type="NCBI Taxonomy" id="1218507"/>
    <lineage>
        <taxon>Bacteria</taxon>
        <taxon>Bacillati</taxon>
        <taxon>Bacillota</taxon>
        <taxon>Bacilli</taxon>
        <taxon>Lactobacillales</taxon>
        <taxon>Lactobacillaceae</taxon>
        <taxon>Lactobacillus</taxon>
    </lineage>
</organism>
<evidence type="ECO:0000313" key="10">
    <source>
        <dbReference type="EMBL" id="PXY85120.1"/>
    </source>
</evidence>
<dbReference type="PROSITE" id="PS00211">
    <property type="entry name" value="ABC_TRANSPORTER_1"/>
    <property type="match status" value="1"/>
</dbReference>
<evidence type="ECO:0000259" key="9">
    <source>
        <dbReference type="PROSITE" id="PS50893"/>
    </source>
</evidence>
<dbReference type="InterPro" id="IPR017871">
    <property type="entry name" value="ABC_transporter-like_CS"/>
</dbReference>
<dbReference type="InterPro" id="IPR050095">
    <property type="entry name" value="ECF_ABC_transporter_ATP-bd"/>
</dbReference>
<evidence type="ECO:0000256" key="6">
    <source>
        <dbReference type="ARBA" id="ARBA00022840"/>
    </source>
</evidence>
<dbReference type="InterPro" id="IPR003593">
    <property type="entry name" value="AAA+_ATPase"/>
</dbReference>
<evidence type="ECO:0000256" key="2">
    <source>
        <dbReference type="ARBA" id="ARBA00005417"/>
    </source>
</evidence>
<name>A0ABX5N1W6_9LACO</name>
<dbReference type="CDD" id="cd03225">
    <property type="entry name" value="ABC_cobalt_CbiO_domain1"/>
    <property type="match status" value="1"/>
</dbReference>
<dbReference type="SUPFAM" id="SSF52540">
    <property type="entry name" value="P-loop containing nucleoside triphosphate hydrolases"/>
    <property type="match status" value="1"/>
</dbReference>
<dbReference type="InterPro" id="IPR015856">
    <property type="entry name" value="ABC_transpr_CbiO/EcfA_su"/>
</dbReference>
<keyword evidence="5" id="KW-0547">Nucleotide-binding</keyword>